<sequence>MTTGFHERTRLEGEDGDGLREGLTRQLKTSLLLPTRRTRQVTLCPPPFLLQHISDPAVAVRRKGPVRKRHPIRRLFASQSSFQTLTPISPDSRISGHRHRCPTMSRPNNVRGPNSALTEYLREKGVSAREIQAQAARRRAEAAAQAEQAAQATAEDQDGVQNDDDDDDDEGEPVAESSAAGARRRTTRSRRKVATDDGEGEDGDEDGDGDEYMPDARWSGSEGEAGARAEQVENSKKRRRSTTTVTVNLSYLGEGLDDSVTAEASASAGKRKPTKAQLKKLKEAAKKSKKGRKGDDDDLSDNSDLGFVLQRASIPIPGQIAFCAECNCRFTVTPYSRSGPNGEGLLCHLCGKKNAPVEVAARKKKLAGRAHKKSHARALLDRNTAGVKTLQELCVQLVAKHIDDVEALGSIGSYNMDKICQIISKNRSLTDHTIKLFLEPAEEVLRFYDCSKIQSNSLRQIGAFVPTLRRLDLRFCGRMTDDCLDYYATQLRQLESIEIYGAFNVTEECYIRFFQTVGKRLKGFGVGDTSRFQVAAMEALVDNCPDLEMLRLRTITHIDDECLRLLTGLPNLRVLEISQSDQDITDQPIIDILNTCGSALQELNLDGCALLTDAVLDAIHQSCGQLEILSLEELGLLTNEGLSKLFMDWSVNEGLKSLNLCRCVCLEASGLARVADHSGETLQRLNLNSCKELGEDAWGFLTGCHMKWLEEVDLSFIRSVTDTVVEDLLRVSPVLKDVNVWGCHKLTEAVQLREGLHLIGREADLVS</sequence>
<dbReference type="InterPro" id="IPR056451">
    <property type="entry name" value="Znf_Tbcl_Rhp7"/>
</dbReference>
<accession>W7IB14</accession>
<dbReference type="SUPFAM" id="SSF52047">
    <property type="entry name" value="RNI-like"/>
    <property type="match status" value="1"/>
</dbReference>
<feature type="region of interest" description="Disordered" evidence="1">
    <location>
        <begin position="137"/>
        <end position="243"/>
    </location>
</feature>
<feature type="compositionally biased region" description="Acidic residues" evidence="1">
    <location>
        <begin position="196"/>
        <end position="213"/>
    </location>
</feature>
<dbReference type="EMBL" id="KI966419">
    <property type="protein sequence ID" value="EWC46265.1"/>
    <property type="molecule type" value="Genomic_DNA"/>
</dbReference>
<dbReference type="Pfam" id="PF23550">
    <property type="entry name" value="zf_Tbcl_Rhp7"/>
    <property type="match status" value="1"/>
</dbReference>
<feature type="compositionally biased region" description="Low complexity" evidence="1">
    <location>
        <begin position="142"/>
        <end position="154"/>
    </location>
</feature>
<gene>
    <name evidence="4" type="ORF">DRE_04436</name>
</gene>
<feature type="compositionally biased region" description="Basic residues" evidence="1">
    <location>
        <begin position="182"/>
        <end position="192"/>
    </location>
</feature>
<feature type="domain" description="DNA repair protein rhp7 treble clef" evidence="2">
    <location>
        <begin position="317"/>
        <end position="354"/>
    </location>
</feature>
<feature type="region of interest" description="Disordered" evidence="1">
    <location>
        <begin position="1"/>
        <end position="21"/>
    </location>
</feature>
<dbReference type="InterPro" id="IPR057207">
    <property type="entry name" value="FBXL15_LRR"/>
</dbReference>
<evidence type="ECO:0000256" key="1">
    <source>
        <dbReference type="SAM" id="MobiDB-lite"/>
    </source>
</evidence>
<dbReference type="OrthoDB" id="1924287at2759"/>
<proteinExistence type="predicted"/>
<evidence type="ECO:0008006" key="6">
    <source>
        <dbReference type="Google" id="ProtNLM"/>
    </source>
</evidence>
<dbReference type="HOGENOM" id="CLU_006598_2_0_1"/>
<dbReference type="FunFam" id="3.80.10.10:FF:000601">
    <property type="entry name" value="DNA repair protein Rad7, protein"/>
    <property type="match status" value="1"/>
</dbReference>
<dbReference type="Pfam" id="PF25372">
    <property type="entry name" value="DUF7885"/>
    <property type="match status" value="1"/>
</dbReference>
<feature type="compositionally biased region" description="Basic residues" evidence="1">
    <location>
        <begin position="269"/>
        <end position="279"/>
    </location>
</feature>
<dbReference type="PANTHER" id="PTHR13318">
    <property type="entry name" value="PARTNER OF PAIRED, ISOFORM B-RELATED"/>
    <property type="match status" value="1"/>
</dbReference>
<evidence type="ECO:0000313" key="5">
    <source>
        <dbReference type="Proteomes" id="UP000024837"/>
    </source>
</evidence>
<dbReference type="InterPro" id="IPR006553">
    <property type="entry name" value="Leu-rich_rpt_Cys-con_subtyp"/>
</dbReference>
<dbReference type="GO" id="GO:0019005">
    <property type="term" value="C:SCF ubiquitin ligase complex"/>
    <property type="evidence" value="ECO:0007669"/>
    <property type="project" value="TreeGrafter"/>
</dbReference>
<protein>
    <recommendedName>
        <fullName evidence="6">DNA repair protein RAD7</fullName>
    </recommendedName>
</protein>
<dbReference type="Gene3D" id="3.80.10.10">
    <property type="entry name" value="Ribonuclease Inhibitor"/>
    <property type="match status" value="3"/>
</dbReference>
<feature type="compositionally biased region" description="Basic and acidic residues" evidence="1">
    <location>
        <begin position="225"/>
        <end position="235"/>
    </location>
</feature>
<feature type="compositionally biased region" description="Polar residues" evidence="1">
    <location>
        <begin position="105"/>
        <end position="114"/>
    </location>
</feature>
<evidence type="ECO:0000313" key="4">
    <source>
        <dbReference type="EMBL" id="EWC46265.1"/>
    </source>
</evidence>
<organism evidence="4 5">
    <name type="scientific">Drechslerella stenobrocha 248</name>
    <dbReference type="NCBI Taxonomy" id="1043628"/>
    <lineage>
        <taxon>Eukaryota</taxon>
        <taxon>Fungi</taxon>
        <taxon>Dikarya</taxon>
        <taxon>Ascomycota</taxon>
        <taxon>Pezizomycotina</taxon>
        <taxon>Orbiliomycetes</taxon>
        <taxon>Orbiliales</taxon>
        <taxon>Orbiliaceae</taxon>
        <taxon>Drechslerella</taxon>
    </lineage>
</organism>
<dbReference type="GO" id="GO:0031146">
    <property type="term" value="P:SCF-dependent proteasomal ubiquitin-dependent protein catabolic process"/>
    <property type="evidence" value="ECO:0007669"/>
    <property type="project" value="TreeGrafter"/>
</dbReference>
<feature type="region of interest" description="Disordered" evidence="1">
    <location>
        <begin position="263"/>
        <end position="301"/>
    </location>
</feature>
<name>W7IB14_9PEZI</name>
<dbReference type="Proteomes" id="UP000024837">
    <property type="component" value="Unassembled WGS sequence"/>
</dbReference>
<dbReference type="AlphaFoldDB" id="W7IB14"/>
<dbReference type="SMART" id="SM00367">
    <property type="entry name" value="LRR_CC"/>
    <property type="match status" value="6"/>
</dbReference>
<reference evidence="4 5" key="1">
    <citation type="submission" date="2013-05" db="EMBL/GenBank/DDBJ databases">
        <title>Drechslerella stenobrocha genome reveals carnivorous origination and mechanical trapping mechanism of predatory fungi.</title>
        <authorList>
            <person name="Liu X."/>
            <person name="Zhang W."/>
            <person name="Liu K."/>
        </authorList>
    </citation>
    <scope>NUCLEOTIDE SEQUENCE [LARGE SCALE GENOMIC DNA]</scope>
    <source>
        <strain evidence="4 5">248</strain>
    </source>
</reference>
<feature type="compositionally biased region" description="Acidic residues" evidence="1">
    <location>
        <begin position="155"/>
        <end position="173"/>
    </location>
</feature>
<evidence type="ECO:0000259" key="3">
    <source>
        <dbReference type="Pfam" id="PF25372"/>
    </source>
</evidence>
<evidence type="ECO:0000259" key="2">
    <source>
        <dbReference type="Pfam" id="PF23550"/>
    </source>
</evidence>
<keyword evidence="5" id="KW-1185">Reference proteome</keyword>
<dbReference type="InterPro" id="IPR032675">
    <property type="entry name" value="LRR_dom_sf"/>
</dbReference>
<feature type="region of interest" description="Disordered" evidence="1">
    <location>
        <begin position="86"/>
        <end position="114"/>
    </location>
</feature>
<feature type="domain" description="F-box/LRR-repeat protein 15-like leucin rich repeat" evidence="3">
    <location>
        <begin position="478"/>
        <end position="694"/>
    </location>
</feature>